<feature type="binding site" evidence="13">
    <location>
        <position position="25"/>
    </location>
    <ligand>
        <name>substrate</name>
    </ligand>
</feature>
<dbReference type="GO" id="GO:0050113">
    <property type="term" value="F:inositol oxygenase activity"/>
    <property type="evidence" value="ECO:0007669"/>
    <property type="project" value="UniProtKB-UniRule"/>
</dbReference>
<feature type="binding site" evidence="14">
    <location>
        <position position="95"/>
    </location>
    <ligand>
        <name>Fe cation</name>
        <dbReference type="ChEBI" id="CHEBI:24875"/>
        <label>1</label>
    </ligand>
</feature>
<dbReference type="Proteomes" id="UP000886520">
    <property type="component" value="Chromosome 5"/>
</dbReference>
<comment type="catalytic activity">
    <reaction evidence="12 15">
        <text>myo-inositol + O2 = D-glucuronate + H2O + H(+)</text>
        <dbReference type="Rhea" id="RHEA:23696"/>
        <dbReference type="ChEBI" id="CHEBI:15377"/>
        <dbReference type="ChEBI" id="CHEBI:15378"/>
        <dbReference type="ChEBI" id="CHEBI:15379"/>
        <dbReference type="ChEBI" id="CHEBI:17268"/>
        <dbReference type="ChEBI" id="CHEBI:58720"/>
        <dbReference type="EC" id="1.13.99.1"/>
    </reaction>
</comment>
<dbReference type="AlphaFoldDB" id="A0A9D4ZMQ1"/>
<feature type="binding site" evidence="13">
    <location>
        <position position="124"/>
    </location>
    <ligand>
        <name>substrate</name>
    </ligand>
</feature>
<keyword evidence="17" id="KW-1185">Reference proteome</keyword>
<keyword evidence="7" id="KW-0060">Ascorbate biosynthesis</keyword>
<name>A0A9D4ZMQ1_ADICA</name>
<accession>A0A9D4ZMQ1</accession>
<feature type="binding site" evidence="14">
    <location>
        <position position="121"/>
    </location>
    <ligand>
        <name>Fe cation</name>
        <dbReference type="ChEBI" id="CHEBI:24875"/>
        <label>1</label>
    </ligand>
</feature>
<evidence type="ECO:0000256" key="10">
    <source>
        <dbReference type="ARBA" id="ARBA00023004"/>
    </source>
</evidence>
<dbReference type="PANTHER" id="PTHR12588">
    <property type="entry name" value="MYOINOSITOL OXYGENASE"/>
    <property type="match status" value="1"/>
</dbReference>
<organism evidence="16 17">
    <name type="scientific">Adiantum capillus-veneris</name>
    <name type="common">Maidenhair fern</name>
    <dbReference type="NCBI Taxonomy" id="13818"/>
    <lineage>
        <taxon>Eukaryota</taxon>
        <taxon>Viridiplantae</taxon>
        <taxon>Streptophyta</taxon>
        <taxon>Embryophyta</taxon>
        <taxon>Tracheophyta</taxon>
        <taxon>Polypodiopsida</taxon>
        <taxon>Polypodiidae</taxon>
        <taxon>Polypodiales</taxon>
        <taxon>Pteridineae</taxon>
        <taxon>Pteridaceae</taxon>
        <taxon>Vittarioideae</taxon>
        <taxon>Adiantum</taxon>
    </lineage>
</organism>
<dbReference type="OrthoDB" id="5151075at2759"/>
<dbReference type="Pfam" id="PF05153">
    <property type="entry name" value="MIOX"/>
    <property type="match status" value="1"/>
</dbReference>
<feature type="binding site" evidence="14">
    <location>
        <position position="252"/>
    </location>
    <ligand>
        <name>Fe cation</name>
        <dbReference type="ChEBI" id="CHEBI:24875"/>
        <label>1</label>
    </ligand>
</feature>
<keyword evidence="10 14" id="KW-0408">Iron</keyword>
<dbReference type="PANTHER" id="PTHR12588:SF0">
    <property type="entry name" value="INOSITOL OXYGENASE"/>
    <property type="match status" value="1"/>
</dbReference>
<reference evidence="16 17" key="1">
    <citation type="submission" date="2021-01" db="EMBL/GenBank/DDBJ databases">
        <title>Adiantum capillus-veneris genome.</title>
        <authorList>
            <person name="Fang Y."/>
            <person name="Liao Q."/>
        </authorList>
    </citation>
    <scope>NUCLEOTIDE SEQUENCE [LARGE SCALE GENOMIC DNA]</scope>
    <source>
        <strain evidence="16">H3</strain>
        <tissue evidence="16">Leaf</tissue>
    </source>
</reference>
<dbReference type="SUPFAM" id="SSF109604">
    <property type="entry name" value="HD-domain/PDEase-like"/>
    <property type="match status" value="1"/>
</dbReference>
<dbReference type="Gene3D" id="1.10.3210.10">
    <property type="entry name" value="Hypothetical protein af1432"/>
    <property type="match status" value="1"/>
</dbReference>
<sequence length="284" mass="33179">MATADVISSEAFVIPSSNSFGQPFRLYDAESVRRLTVEDFYRNNHINQTYSFALDMRGKYLGLDRKEMSIWECCELLNEFVDESDPDLEEPQIEHLLQTAEAIRKDFPQEEWLHLTGLIHDLGKVLLHQDFGGLPQWAVVGDTFPLGCAFDDAIVHSEYFKDNLDGNNPRFNTKNGIYTEGCGLDNLTMSWGHDEYMYQVMKLNNSTLPPQAFFIIRYHSFYALHHGGAYTRFMNDFDREMMPWLHTFNKYDLYSKSNVIIDVEKVKPYYLSLIAKYFPKVLRW</sequence>
<keyword evidence="6 15" id="KW-0963">Cytoplasm</keyword>
<dbReference type="InterPro" id="IPR007828">
    <property type="entry name" value="Inositol_oxygenase"/>
</dbReference>
<protein>
    <recommendedName>
        <fullName evidence="5 15">Inositol oxygenase</fullName>
        <ecNumber evidence="4 15">1.13.99.1</ecNumber>
    </recommendedName>
    <alternativeName>
        <fullName evidence="11 15">Myo-inositol oxygenase</fullName>
    </alternativeName>
</protein>
<feature type="binding site" evidence="14">
    <location>
        <position position="219"/>
    </location>
    <ligand>
        <name>Fe cation</name>
        <dbReference type="ChEBI" id="CHEBI:24875"/>
        <label>1</label>
    </ligand>
</feature>
<feature type="binding site" evidence="13">
    <location>
        <begin position="141"/>
        <end position="142"/>
    </location>
    <ligand>
        <name>substrate</name>
    </ligand>
</feature>
<evidence type="ECO:0000256" key="8">
    <source>
        <dbReference type="ARBA" id="ARBA00022723"/>
    </source>
</evidence>
<keyword evidence="9 15" id="KW-0560">Oxidoreductase</keyword>
<evidence type="ECO:0000256" key="2">
    <source>
        <dbReference type="ARBA" id="ARBA00005167"/>
    </source>
</evidence>
<evidence type="ECO:0000256" key="9">
    <source>
        <dbReference type="ARBA" id="ARBA00023002"/>
    </source>
</evidence>
<gene>
    <name evidence="16" type="ORF">GOP47_0004896</name>
</gene>
<evidence type="ECO:0000256" key="11">
    <source>
        <dbReference type="ARBA" id="ARBA00029668"/>
    </source>
</evidence>
<comment type="cofactor">
    <cofactor evidence="14 15">
        <name>Fe cation</name>
        <dbReference type="ChEBI" id="CHEBI:24875"/>
    </cofactor>
    <text evidence="14 15">Binds 2 iron ions per subunit.</text>
</comment>
<dbReference type="GO" id="GO:0019853">
    <property type="term" value="P:L-ascorbic acid biosynthetic process"/>
    <property type="evidence" value="ECO:0007669"/>
    <property type="project" value="UniProtKB-KW"/>
</dbReference>
<evidence type="ECO:0000313" key="16">
    <source>
        <dbReference type="EMBL" id="KAI5079417.1"/>
    </source>
</evidence>
<evidence type="ECO:0000256" key="13">
    <source>
        <dbReference type="PIRSR" id="PIRSR607828-1"/>
    </source>
</evidence>
<comment type="subcellular location">
    <subcellularLocation>
        <location evidence="1 15">Cytoplasm</location>
    </subcellularLocation>
</comment>
<evidence type="ECO:0000256" key="5">
    <source>
        <dbReference type="ARBA" id="ARBA00019269"/>
    </source>
</evidence>
<dbReference type="EC" id="1.13.99.1" evidence="4 15"/>
<dbReference type="GO" id="GO:0005737">
    <property type="term" value="C:cytoplasm"/>
    <property type="evidence" value="ECO:0007669"/>
    <property type="project" value="UniProtKB-SubCell"/>
</dbReference>
<feature type="binding site" evidence="14">
    <location>
        <position position="120"/>
    </location>
    <ligand>
        <name>Fe cation</name>
        <dbReference type="ChEBI" id="CHEBI:24875"/>
        <label>1</label>
    </ligand>
</feature>
<feature type="binding site" evidence="14">
    <location>
        <position position="193"/>
    </location>
    <ligand>
        <name>Fe cation</name>
        <dbReference type="ChEBI" id="CHEBI:24875"/>
        <label>1</label>
    </ligand>
</feature>
<evidence type="ECO:0000256" key="4">
    <source>
        <dbReference type="ARBA" id="ARBA00011919"/>
    </source>
</evidence>
<evidence type="ECO:0000256" key="7">
    <source>
        <dbReference type="ARBA" id="ARBA00022644"/>
    </source>
</evidence>
<keyword evidence="8 14" id="KW-0479">Metal-binding</keyword>
<dbReference type="GO" id="GO:0005506">
    <property type="term" value="F:iron ion binding"/>
    <property type="evidence" value="ECO:0007669"/>
    <property type="project" value="InterPro"/>
</dbReference>
<proteinExistence type="inferred from homology"/>
<feature type="binding site" evidence="13">
    <location>
        <begin position="219"/>
        <end position="220"/>
    </location>
    <ligand>
        <name>substrate</name>
    </ligand>
</feature>
<evidence type="ECO:0000256" key="1">
    <source>
        <dbReference type="ARBA" id="ARBA00004496"/>
    </source>
</evidence>
<dbReference type="EMBL" id="JABFUD020000005">
    <property type="protein sequence ID" value="KAI5079417.1"/>
    <property type="molecule type" value="Genomic_DNA"/>
</dbReference>
<dbReference type="GO" id="GO:0019310">
    <property type="term" value="P:inositol catabolic process"/>
    <property type="evidence" value="ECO:0007669"/>
    <property type="project" value="UniProtKB-UniRule"/>
</dbReference>
<feature type="binding site" evidence="13">
    <location>
        <begin position="82"/>
        <end position="84"/>
    </location>
    <ligand>
        <name>substrate</name>
    </ligand>
</feature>
<comment type="caution">
    <text evidence="16">The sequence shown here is derived from an EMBL/GenBank/DDBJ whole genome shotgun (WGS) entry which is preliminary data.</text>
</comment>
<evidence type="ECO:0000313" key="17">
    <source>
        <dbReference type="Proteomes" id="UP000886520"/>
    </source>
</evidence>
<comment type="similarity">
    <text evidence="3 15">Belongs to the myo-inositol oxygenase family.</text>
</comment>
<comment type="pathway">
    <text evidence="2 15">Polyol metabolism; myo-inositol degradation into D-glucuronate; D-glucuronate from myo-inositol: step 1/1.</text>
</comment>
<evidence type="ECO:0000256" key="14">
    <source>
        <dbReference type="PIRSR" id="PIRSR607828-2"/>
    </source>
</evidence>
<evidence type="ECO:0000256" key="6">
    <source>
        <dbReference type="ARBA" id="ARBA00022490"/>
    </source>
</evidence>
<evidence type="ECO:0000256" key="15">
    <source>
        <dbReference type="RuleBase" id="RU367039"/>
    </source>
</evidence>
<evidence type="ECO:0000256" key="3">
    <source>
        <dbReference type="ARBA" id="ARBA00005286"/>
    </source>
</evidence>
<evidence type="ECO:0000256" key="12">
    <source>
        <dbReference type="ARBA" id="ARBA00048271"/>
    </source>
</evidence>